<gene>
    <name evidence="1" type="ORF">OUZ56_019286</name>
</gene>
<evidence type="ECO:0000313" key="1">
    <source>
        <dbReference type="EMBL" id="KAK4010138.1"/>
    </source>
</evidence>
<accession>A0ABQ9ZB60</accession>
<dbReference type="Proteomes" id="UP001234178">
    <property type="component" value="Unassembled WGS sequence"/>
</dbReference>
<sequence>MGHASNGMKREIHSRLLGNNGRTRGRLYLDKEYSQLLECDRCFKTRSPNHRATPYQMNKQKMVAAVHLQRMILDALVLLVLTVNHSEEAIMKSINFQKALTEYHHQISRSSSPLQSKAASEVLGITDPNLAVTSDLAEFLLSIVANVLTIWGFAQQQDTNKETERNENKTKTETTELIGKWNSTLESFSAHMEDVKQSLMELNCRLDGSQAMKNKSPISRACQQFTQPPISASTKIIPLAKQTSILKKSYFMSTPQYWLGLTK</sequence>
<reference evidence="1 2" key="1">
    <citation type="journal article" date="2023" name="Nucleic Acids Res.">
        <title>The hologenome of Daphnia magna reveals possible DNA methylation and microbiome-mediated evolution of the host genome.</title>
        <authorList>
            <person name="Chaturvedi A."/>
            <person name="Li X."/>
            <person name="Dhandapani V."/>
            <person name="Marshall H."/>
            <person name="Kissane S."/>
            <person name="Cuenca-Cambronero M."/>
            <person name="Asole G."/>
            <person name="Calvet F."/>
            <person name="Ruiz-Romero M."/>
            <person name="Marangio P."/>
            <person name="Guigo R."/>
            <person name="Rago D."/>
            <person name="Mirbahai L."/>
            <person name="Eastwood N."/>
            <person name="Colbourne J.K."/>
            <person name="Zhou J."/>
            <person name="Mallon E."/>
            <person name="Orsini L."/>
        </authorList>
    </citation>
    <scope>NUCLEOTIDE SEQUENCE [LARGE SCALE GENOMIC DNA]</scope>
    <source>
        <strain evidence="1">LRV0_1</strain>
    </source>
</reference>
<keyword evidence="2" id="KW-1185">Reference proteome</keyword>
<dbReference type="EMBL" id="JAOYFB010000003">
    <property type="protein sequence ID" value="KAK4010138.1"/>
    <property type="molecule type" value="Genomic_DNA"/>
</dbReference>
<protein>
    <submittedName>
        <fullName evidence="1">Uncharacterized protein</fullName>
    </submittedName>
</protein>
<proteinExistence type="predicted"/>
<comment type="caution">
    <text evidence="1">The sequence shown here is derived from an EMBL/GenBank/DDBJ whole genome shotgun (WGS) entry which is preliminary data.</text>
</comment>
<name>A0ABQ9ZB60_9CRUS</name>
<organism evidence="1 2">
    <name type="scientific">Daphnia magna</name>
    <dbReference type="NCBI Taxonomy" id="35525"/>
    <lineage>
        <taxon>Eukaryota</taxon>
        <taxon>Metazoa</taxon>
        <taxon>Ecdysozoa</taxon>
        <taxon>Arthropoda</taxon>
        <taxon>Crustacea</taxon>
        <taxon>Branchiopoda</taxon>
        <taxon>Diplostraca</taxon>
        <taxon>Cladocera</taxon>
        <taxon>Anomopoda</taxon>
        <taxon>Daphniidae</taxon>
        <taxon>Daphnia</taxon>
    </lineage>
</organism>
<evidence type="ECO:0000313" key="2">
    <source>
        <dbReference type="Proteomes" id="UP001234178"/>
    </source>
</evidence>